<dbReference type="Pfam" id="PF13439">
    <property type="entry name" value="Glyco_transf_4"/>
    <property type="match status" value="1"/>
</dbReference>
<name>A0A0P0P0S2_9CAUL</name>
<dbReference type="SUPFAM" id="SSF53756">
    <property type="entry name" value="UDP-Glycosyltransferase/glycogen phosphorylase"/>
    <property type="match status" value="1"/>
</dbReference>
<reference evidence="3 4" key="1">
    <citation type="submission" date="2015-10" db="EMBL/GenBank/DDBJ databases">
        <title>Conservation of the essential genome among Caulobacter and Brevundimonas species.</title>
        <authorList>
            <person name="Scott D."/>
            <person name="Ely B."/>
        </authorList>
    </citation>
    <scope>NUCLEOTIDE SEQUENCE [LARGE SCALE GENOMIC DNA]</scope>
    <source>
        <strain evidence="3 4">CB4</strain>
    </source>
</reference>
<dbReference type="KEGG" id="chq:AQ619_12330"/>
<dbReference type="InterPro" id="IPR028098">
    <property type="entry name" value="Glyco_trans_4-like_N"/>
</dbReference>
<dbReference type="CDD" id="cd03819">
    <property type="entry name" value="GT4_WavL-like"/>
    <property type="match status" value="1"/>
</dbReference>
<dbReference type="EMBL" id="CP013002">
    <property type="protein sequence ID" value="ALL14065.1"/>
    <property type="molecule type" value="Genomic_DNA"/>
</dbReference>
<keyword evidence="4" id="KW-1185">Reference proteome</keyword>
<dbReference type="InterPro" id="IPR001296">
    <property type="entry name" value="Glyco_trans_1"/>
</dbReference>
<dbReference type="RefSeq" id="WP_062147960.1">
    <property type="nucleotide sequence ID" value="NZ_CP013002.1"/>
</dbReference>
<dbReference type="OrthoDB" id="5147801at2"/>
<evidence type="ECO:0000259" key="2">
    <source>
        <dbReference type="Pfam" id="PF13439"/>
    </source>
</evidence>
<dbReference type="InterPro" id="IPR050194">
    <property type="entry name" value="Glycosyltransferase_grp1"/>
</dbReference>
<sequence length="393" mass="42431">MPDLPADFTLLQVTPELETGGAEQTTIDVARAVVAQGGKALVATKGGRMAARLEADGGRLVQMPAQTKNPLVMLGNAARLVDLIRRQKVTLVHARSRAPAFSALWAAHATKVPFVATYHGVYNARSNLKRWYNAVMTRGDLVIANSEYTRAHVIREHGIAPERVVAIPRGVDLKRFEPDQVSAERLETLRSAWGLAADEPRLKVVLAGRLTRWKGQSLLIEAMARLKAAGDPEVLLLLVGDDQGRKAYRGELETQIAAAGLQDDVKIVGHCDDMPAAYLLADLAIAPSLEPEAFGRTAVEPQVMGRPVLAADHGAARETVVPGETGWLVAPGNAEAWAAALETARQAGPSNRHAMGQAARARARRLYSVDAMCEATLNVYARVLEARVLERRP</sequence>
<evidence type="ECO:0000313" key="4">
    <source>
        <dbReference type="Proteomes" id="UP000056905"/>
    </source>
</evidence>
<gene>
    <name evidence="3" type="ORF">AQ619_12330</name>
</gene>
<feature type="domain" description="Glycosyl transferase family 1" evidence="1">
    <location>
        <begin position="196"/>
        <end position="361"/>
    </location>
</feature>
<dbReference type="PANTHER" id="PTHR45947:SF3">
    <property type="entry name" value="SULFOQUINOVOSYL TRANSFERASE SQD2"/>
    <property type="match status" value="1"/>
</dbReference>
<evidence type="ECO:0000313" key="3">
    <source>
        <dbReference type="EMBL" id="ALL14065.1"/>
    </source>
</evidence>
<dbReference type="Proteomes" id="UP000056905">
    <property type="component" value="Chromosome"/>
</dbReference>
<accession>A0A0P0P0S2</accession>
<dbReference type="STRING" id="69395.AQ619_12330"/>
<organism evidence="3 4">
    <name type="scientific">Caulobacter henricii</name>
    <dbReference type="NCBI Taxonomy" id="69395"/>
    <lineage>
        <taxon>Bacteria</taxon>
        <taxon>Pseudomonadati</taxon>
        <taxon>Pseudomonadota</taxon>
        <taxon>Alphaproteobacteria</taxon>
        <taxon>Caulobacterales</taxon>
        <taxon>Caulobacteraceae</taxon>
        <taxon>Caulobacter</taxon>
    </lineage>
</organism>
<dbReference type="Gene3D" id="3.40.50.2000">
    <property type="entry name" value="Glycogen Phosphorylase B"/>
    <property type="match status" value="2"/>
</dbReference>
<dbReference type="GO" id="GO:0016758">
    <property type="term" value="F:hexosyltransferase activity"/>
    <property type="evidence" value="ECO:0007669"/>
    <property type="project" value="TreeGrafter"/>
</dbReference>
<dbReference type="AlphaFoldDB" id="A0A0P0P0S2"/>
<keyword evidence="3" id="KW-0808">Transferase</keyword>
<dbReference type="Pfam" id="PF00534">
    <property type="entry name" value="Glycos_transf_1"/>
    <property type="match status" value="1"/>
</dbReference>
<evidence type="ECO:0000259" key="1">
    <source>
        <dbReference type="Pfam" id="PF00534"/>
    </source>
</evidence>
<dbReference type="PANTHER" id="PTHR45947">
    <property type="entry name" value="SULFOQUINOVOSYL TRANSFERASE SQD2"/>
    <property type="match status" value="1"/>
</dbReference>
<protein>
    <submittedName>
        <fullName evidence="3">Glycosyl transferase</fullName>
    </submittedName>
</protein>
<feature type="domain" description="Glycosyltransferase subfamily 4-like N-terminal" evidence="2">
    <location>
        <begin position="20"/>
        <end position="175"/>
    </location>
</feature>
<proteinExistence type="predicted"/>